<keyword evidence="2" id="KW-1185">Reference proteome</keyword>
<evidence type="ECO:0000313" key="1">
    <source>
        <dbReference type="EMBL" id="OMI24469.1"/>
    </source>
</evidence>
<gene>
    <name evidence="1" type="ORF">BTA31_22350</name>
</gene>
<feature type="non-terminal residue" evidence="1">
    <location>
        <position position="73"/>
    </location>
</feature>
<dbReference type="PANTHER" id="PTHR11014">
    <property type="entry name" value="PEPTIDASE M20 FAMILY MEMBER"/>
    <property type="match status" value="1"/>
</dbReference>
<organism evidence="1 2">
    <name type="scientific">Bacillus haynesii</name>
    <dbReference type="NCBI Taxonomy" id="1925021"/>
    <lineage>
        <taxon>Bacteria</taxon>
        <taxon>Bacillati</taxon>
        <taxon>Bacillota</taxon>
        <taxon>Bacilli</taxon>
        <taxon>Bacillales</taxon>
        <taxon>Bacillaceae</taxon>
        <taxon>Bacillus</taxon>
    </lineage>
</organism>
<dbReference type="GO" id="GO:0016787">
    <property type="term" value="F:hydrolase activity"/>
    <property type="evidence" value="ECO:0007669"/>
    <property type="project" value="UniProtKB-KW"/>
</dbReference>
<dbReference type="PANTHER" id="PTHR11014:SF63">
    <property type="entry name" value="METALLOPEPTIDASE, PUTATIVE (AFU_ORTHOLOGUE AFUA_6G09600)-RELATED"/>
    <property type="match status" value="1"/>
</dbReference>
<dbReference type="EMBL" id="MRBL01000075">
    <property type="protein sequence ID" value="OMI24469.1"/>
    <property type="molecule type" value="Genomic_DNA"/>
</dbReference>
<proteinExistence type="predicted"/>
<dbReference type="Proteomes" id="UP000187046">
    <property type="component" value="Unassembled WGS sequence"/>
</dbReference>
<reference evidence="1 2" key="1">
    <citation type="submission" date="2016-12" db="EMBL/GenBank/DDBJ databases">
        <title>Bacillus phylogenomics.</title>
        <authorList>
            <person name="Dunlap C."/>
        </authorList>
    </citation>
    <scope>NUCLEOTIDE SEQUENCE [LARGE SCALE GENOMIC DNA]</scope>
    <source>
        <strain evidence="1 2">NRRL B-41327</strain>
    </source>
</reference>
<protein>
    <submittedName>
        <fullName evidence="1">Hydrolase</fullName>
    </submittedName>
</protein>
<accession>A0ABX3HYT9</accession>
<dbReference type="Gene3D" id="3.40.630.10">
    <property type="entry name" value="Zn peptidases"/>
    <property type="match status" value="1"/>
</dbReference>
<keyword evidence="1" id="KW-0378">Hydrolase</keyword>
<dbReference type="SUPFAM" id="SSF53187">
    <property type="entry name" value="Zn-dependent exopeptidases"/>
    <property type="match status" value="1"/>
</dbReference>
<sequence>MAEEYHEALHTRLINIRRDLHEHPELSFQEFETTKKIRRWLEEENITVLEVPGLETGVVAEIKGREEGPVIVL</sequence>
<evidence type="ECO:0000313" key="2">
    <source>
        <dbReference type="Proteomes" id="UP000187046"/>
    </source>
</evidence>
<comment type="caution">
    <text evidence="1">The sequence shown here is derived from an EMBL/GenBank/DDBJ whole genome shotgun (WGS) entry which is preliminary data.</text>
</comment>
<name>A0ABX3HYT9_9BACI</name>
<dbReference type="InterPro" id="IPR017439">
    <property type="entry name" value="Amidohydrolase"/>
</dbReference>